<proteinExistence type="predicted"/>
<organism evidence="5 6">
    <name type="scientific">Maribacter luteus</name>
    <dbReference type="NCBI Taxonomy" id="2594478"/>
    <lineage>
        <taxon>Bacteria</taxon>
        <taxon>Pseudomonadati</taxon>
        <taxon>Bacteroidota</taxon>
        <taxon>Flavobacteriia</taxon>
        <taxon>Flavobacteriales</taxon>
        <taxon>Flavobacteriaceae</taxon>
        <taxon>Maribacter</taxon>
    </lineage>
</organism>
<dbReference type="Proteomes" id="UP000443153">
    <property type="component" value="Unassembled WGS sequence"/>
</dbReference>
<dbReference type="GO" id="GO:0004222">
    <property type="term" value="F:metalloendopeptidase activity"/>
    <property type="evidence" value="ECO:0007669"/>
    <property type="project" value="TreeGrafter"/>
</dbReference>
<dbReference type="Gene3D" id="6.10.250.3150">
    <property type="match status" value="1"/>
</dbReference>
<dbReference type="CDD" id="cd12797">
    <property type="entry name" value="M23_peptidase"/>
    <property type="match status" value="1"/>
</dbReference>
<feature type="coiled-coil region" evidence="2">
    <location>
        <begin position="93"/>
        <end position="120"/>
    </location>
</feature>
<accession>A0A6I2MKH8</accession>
<comment type="caution">
    <text evidence="5">The sequence shown here is derived from an EMBL/GenBank/DDBJ whole genome shotgun (WGS) entry which is preliminary data.</text>
</comment>
<feature type="coiled-coil region" evidence="2">
    <location>
        <begin position="171"/>
        <end position="244"/>
    </location>
</feature>
<protein>
    <submittedName>
        <fullName evidence="5">Peptidoglycan DD-metalloendopeptidase family protein</fullName>
    </submittedName>
</protein>
<dbReference type="OrthoDB" id="9815884at2"/>
<evidence type="ECO:0000256" key="2">
    <source>
        <dbReference type="SAM" id="Coils"/>
    </source>
</evidence>
<dbReference type="PANTHER" id="PTHR21666:SF289">
    <property type="entry name" value="L-ALA--D-GLU ENDOPEPTIDASE"/>
    <property type="match status" value="1"/>
</dbReference>
<dbReference type="InterPro" id="IPR050570">
    <property type="entry name" value="Cell_wall_metabolism_enzyme"/>
</dbReference>
<feature type="coiled-coil region" evidence="2">
    <location>
        <begin position="30"/>
        <end position="57"/>
    </location>
</feature>
<evidence type="ECO:0000256" key="1">
    <source>
        <dbReference type="ARBA" id="ARBA00022729"/>
    </source>
</evidence>
<dbReference type="AlphaFoldDB" id="A0A6I2MKH8"/>
<keyword evidence="6" id="KW-1185">Reference proteome</keyword>
<evidence type="ECO:0000313" key="5">
    <source>
        <dbReference type="EMBL" id="MRX64273.1"/>
    </source>
</evidence>
<dbReference type="InterPro" id="IPR016047">
    <property type="entry name" value="M23ase_b-sheet_dom"/>
</dbReference>
<feature type="domain" description="M23ase beta-sheet core" evidence="4">
    <location>
        <begin position="315"/>
        <end position="407"/>
    </location>
</feature>
<keyword evidence="2" id="KW-0175">Coiled coil</keyword>
<reference evidence="5 6" key="1">
    <citation type="submission" date="2019-11" db="EMBL/GenBank/DDBJ databases">
        <title>Maribacter lutea sp. nov., a marine bacterium isolated from intertidal sand.</title>
        <authorList>
            <person name="Liu A."/>
        </authorList>
    </citation>
    <scope>NUCLEOTIDE SEQUENCE [LARGE SCALE GENOMIC DNA]</scope>
    <source>
        <strain evidence="5 6">RZ05</strain>
    </source>
</reference>
<evidence type="ECO:0000259" key="4">
    <source>
        <dbReference type="Pfam" id="PF01551"/>
    </source>
</evidence>
<evidence type="ECO:0000313" key="6">
    <source>
        <dbReference type="Proteomes" id="UP000443153"/>
    </source>
</evidence>
<feature type="chain" id="PRO_5026066823" evidence="3">
    <location>
        <begin position="26"/>
        <end position="414"/>
    </location>
</feature>
<dbReference type="SUPFAM" id="SSF51261">
    <property type="entry name" value="Duplicated hybrid motif"/>
    <property type="match status" value="1"/>
</dbReference>
<dbReference type="RefSeq" id="WP_154365956.1">
    <property type="nucleotide sequence ID" value="NZ_CANMYZ010000001.1"/>
</dbReference>
<dbReference type="Pfam" id="PF01551">
    <property type="entry name" value="Peptidase_M23"/>
    <property type="match status" value="1"/>
</dbReference>
<dbReference type="EMBL" id="WKJH01000005">
    <property type="protein sequence ID" value="MRX64273.1"/>
    <property type="molecule type" value="Genomic_DNA"/>
</dbReference>
<feature type="signal peptide" evidence="3">
    <location>
        <begin position="1"/>
        <end position="25"/>
    </location>
</feature>
<evidence type="ECO:0000256" key="3">
    <source>
        <dbReference type="SAM" id="SignalP"/>
    </source>
</evidence>
<dbReference type="PANTHER" id="PTHR21666">
    <property type="entry name" value="PEPTIDASE-RELATED"/>
    <property type="match status" value="1"/>
</dbReference>
<dbReference type="InterPro" id="IPR011055">
    <property type="entry name" value="Dup_hybrid_motif"/>
</dbReference>
<dbReference type="Gene3D" id="2.70.70.10">
    <property type="entry name" value="Glucose Permease (Domain IIA)"/>
    <property type="match status" value="1"/>
</dbReference>
<name>A0A6I2MKH8_9FLAO</name>
<keyword evidence="1 3" id="KW-0732">Signal</keyword>
<gene>
    <name evidence="5" type="ORF">GJ691_08825</name>
</gene>
<sequence length="414" mass="47761">MLCKRIFFVSIFLFTTLLSVQVVYGQTNEQKALEVKREQLQKEINEINRLLFAEKKEKGNVLDQMEALDQRINVRQQLIRVTNQQSNLLNRQINANIRNISKLREDLELLKDEYATMIRKSYQNKSQQSRLMFLLSSENFFQAFKRMQYLKQYTEYRKEQGEKIISKTEELTQLNVDLTKQRKEKDQLIAENNKARAELMKEMKSQKELLGSIRKNESKYASAIDRKKREARKIDQQIEKLIRSAIAASNKKVGKGAKTTKVSSNKFVLTPEATLVAKNFSANKGKLIWPVEKGIKSQGFGVYKDPVYPGIKHQSNGVIIATDEGSTARAIFEGEVIAILSVPGGNKGVQIKHGNYISTYYNLSDLYVKKGDKVGIKTELGKIYTNRSNGQTRLKFYLYQNTSRLNPEEWVYQL</sequence>